<evidence type="ECO:0000256" key="1">
    <source>
        <dbReference type="SAM" id="MobiDB-lite"/>
    </source>
</evidence>
<evidence type="ECO:0000313" key="3">
    <source>
        <dbReference type="Proteomes" id="UP000250235"/>
    </source>
</evidence>
<name>A0A2Z7BF11_9LAMI</name>
<dbReference type="EMBL" id="KV006408">
    <property type="protein sequence ID" value="KZV32617.1"/>
    <property type="molecule type" value="Genomic_DNA"/>
</dbReference>
<dbReference type="Proteomes" id="UP000250235">
    <property type="component" value="Unassembled WGS sequence"/>
</dbReference>
<proteinExistence type="predicted"/>
<dbReference type="AlphaFoldDB" id="A0A2Z7BF11"/>
<protein>
    <submittedName>
        <fullName evidence="2">Uncharacterized protein</fullName>
    </submittedName>
</protein>
<reference evidence="2 3" key="1">
    <citation type="journal article" date="2015" name="Proc. Natl. Acad. Sci. U.S.A.">
        <title>The resurrection genome of Boea hygrometrica: A blueprint for survival of dehydration.</title>
        <authorList>
            <person name="Xiao L."/>
            <person name="Yang G."/>
            <person name="Zhang L."/>
            <person name="Yang X."/>
            <person name="Zhao S."/>
            <person name="Ji Z."/>
            <person name="Zhou Q."/>
            <person name="Hu M."/>
            <person name="Wang Y."/>
            <person name="Chen M."/>
            <person name="Xu Y."/>
            <person name="Jin H."/>
            <person name="Xiao X."/>
            <person name="Hu G."/>
            <person name="Bao F."/>
            <person name="Hu Y."/>
            <person name="Wan P."/>
            <person name="Li L."/>
            <person name="Deng X."/>
            <person name="Kuang T."/>
            <person name="Xiang C."/>
            <person name="Zhu J.K."/>
            <person name="Oliver M.J."/>
            <person name="He Y."/>
        </authorList>
    </citation>
    <scope>NUCLEOTIDE SEQUENCE [LARGE SCALE GENOMIC DNA]</scope>
    <source>
        <strain evidence="3">cv. XS01</strain>
    </source>
</reference>
<organism evidence="2 3">
    <name type="scientific">Dorcoceras hygrometricum</name>
    <dbReference type="NCBI Taxonomy" id="472368"/>
    <lineage>
        <taxon>Eukaryota</taxon>
        <taxon>Viridiplantae</taxon>
        <taxon>Streptophyta</taxon>
        <taxon>Embryophyta</taxon>
        <taxon>Tracheophyta</taxon>
        <taxon>Spermatophyta</taxon>
        <taxon>Magnoliopsida</taxon>
        <taxon>eudicotyledons</taxon>
        <taxon>Gunneridae</taxon>
        <taxon>Pentapetalae</taxon>
        <taxon>asterids</taxon>
        <taxon>lamiids</taxon>
        <taxon>Lamiales</taxon>
        <taxon>Gesneriaceae</taxon>
        <taxon>Didymocarpoideae</taxon>
        <taxon>Trichosporeae</taxon>
        <taxon>Loxocarpinae</taxon>
        <taxon>Dorcoceras</taxon>
    </lineage>
</organism>
<feature type="compositionally biased region" description="Basic residues" evidence="1">
    <location>
        <begin position="226"/>
        <end position="236"/>
    </location>
</feature>
<keyword evidence="3" id="KW-1185">Reference proteome</keyword>
<accession>A0A2Z7BF11</accession>
<sequence length="236" mass="26425">MRREVKEMKRRRAEESADGLALMTSLVTSSYSADDLRPAVERGISSSRKIPAGSICFIPSWTTRRKHQQHPVESLYEPAVAMNTVASSTHPVASFGIQTQEKKKSAIEDILLVGDNQSAVAEVNRTVHQQRENESEASVTRDVCESVKYDDEFTGQLNHKGKNSIGYVKPENCKPSWLTNRLQKDKAKVVPKSSVPNQQRRGSTKAKSVWIKVQPKRDLNGQSTKPKLKKSHNNSE</sequence>
<gene>
    <name evidence="2" type="ORF">F511_17043</name>
</gene>
<evidence type="ECO:0000313" key="2">
    <source>
        <dbReference type="EMBL" id="KZV32617.1"/>
    </source>
</evidence>
<feature type="region of interest" description="Disordered" evidence="1">
    <location>
        <begin position="184"/>
        <end position="236"/>
    </location>
</feature>